<dbReference type="SUPFAM" id="SSF47384">
    <property type="entry name" value="Homodimeric domain of signal transducing histidine kinase"/>
    <property type="match status" value="1"/>
</dbReference>
<feature type="modified residue" description="4-aspartylphosphate" evidence="9">
    <location>
        <position position="2509"/>
    </location>
</feature>
<dbReference type="InterPro" id="IPR003594">
    <property type="entry name" value="HATPase_dom"/>
</dbReference>
<keyword evidence="11" id="KW-0812">Transmembrane</keyword>
<keyword evidence="3 9" id="KW-0597">Phosphoprotein</keyword>
<dbReference type="InterPro" id="IPR025997">
    <property type="entry name" value="SBP_2_dom"/>
</dbReference>
<dbReference type="SUPFAM" id="SSF52172">
    <property type="entry name" value="CheY-like"/>
    <property type="match status" value="2"/>
</dbReference>
<keyword evidence="8" id="KW-0902">Two-component regulatory system</keyword>
<feature type="region of interest" description="Disordered" evidence="10">
    <location>
        <begin position="2074"/>
        <end position="2115"/>
    </location>
</feature>
<dbReference type="GO" id="GO:0000155">
    <property type="term" value="F:phosphorelay sensor kinase activity"/>
    <property type="evidence" value="ECO:0007669"/>
    <property type="project" value="InterPro"/>
</dbReference>
<dbReference type="Gene3D" id="1.10.510.10">
    <property type="entry name" value="Transferase(Phosphotransferase) domain 1"/>
    <property type="match status" value="2"/>
</dbReference>
<feature type="compositionally biased region" description="Low complexity" evidence="10">
    <location>
        <begin position="1682"/>
        <end position="1693"/>
    </location>
</feature>
<dbReference type="InterPro" id="IPR028082">
    <property type="entry name" value="Peripla_BP_I"/>
</dbReference>
<dbReference type="Gene3D" id="3.30.565.10">
    <property type="entry name" value="Histidine kinase-like ATPase, C-terminal domain"/>
    <property type="match status" value="1"/>
</dbReference>
<feature type="compositionally biased region" description="Polar residues" evidence="10">
    <location>
        <begin position="1656"/>
        <end position="1670"/>
    </location>
</feature>
<feature type="domain" description="Response regulatory" evidence="14">
    <location>
        <begin position="2345"/>
        <end position="2579"/>
    </location>
</feature>
<feature type="region of interest" description="Disordered" evidence="10">
    <location>
        <begin position="901"/>
        <end position="1004"/>
    </location>
</feature>
<dbReference type="PANTHER" id="PTHR45339:SF1">
    <property type="entry name" value="HYBRID SIGNAL TRANSDUCTION HISTIDINE KINASE J"/>
    <property type="match status" value="1"/>
</dbReference>
<evidence type="ECO:0000256" key="9">
    <source>
        <dbReference type="PROSITE-ProRule" id="PRU00169"/>
    </source>
</evidence>
<feature type="region of interest" description="Disordered" evidence="10">
    <location>
        <begin position="2027"/>
        <end position="2055"/>
    </location>
</feature>
<dbReference type="Proteomes" id="UP000726737">
    <property type="component" value="Unassembled WGS sequence"/>
</dbReference>
<dbReference type="FunFam" id="1.10.287.130:FF:000002">
    <property type="entry name" value="Two-component osmosensing histidine kinase"/>
    <property type="match status" value="1"/>
</dbReference>
<feature type="compositionally biased region" description="Polar residues" evidence="10">
    <location>
        <begin position="1207"/>
        <end position="1218"/>
    </location>
</feature>
<feature type="transmembrane region" description="Helical" evidence="11">
    <location>
        <begin position="844"/>
        <end position="869"/>
    </location>
</feature>
<dbReference type="GO" id="GO:0005524">
    <property type="term" value="F:ATP binding"/>
    <property type="evidence" value="ECO:0007669"/>
    <property type="project" value="UniProtKB-KW"/>
</dbReference>
<feature type="domain" description="Protein kinase" evidence="12">
    <location>
        <begin position="990"/>
        <end position="1440"/>
    </location>
</feature>
<dbReference type="Pfam" id="PF07714">
    <property type="entry name" value="PK_Tyr_Ser-Thr"/>
    <property type="match status" value="2"/>
</dbReference>
<dbReference type="InterPro" id="IPR004358">
    <property type="entry name" value="Sig_transdc_His_kin-like_C"/>
</dbReference>
<feature type="region of interest" description="Disordered" evidence="10">
    <location>
        <begin position="1198"/>
        <end position="1241"/>
    </location>
</feature>
<sequence>MVLFSLILLSKVSGIPVEIPVGFHDTLSKSIAKNLSPLPSCDSGTMTGFNGRTPELSRDGPIRILGIHHGASSFWDEPFAGATDAAAVTEVGLVWLQPNNENFSSQRMVEHIINAANSGEYDGIFLTIPNSEIASAVIQVQRQHPDLPIVVMNVGQQSAKQLNVLAVLQNEITAGEMIGNALLDKGMSMTLCARDFVCLSASRNIQSLVDRCSGVLKAFQARGMKIPETIANNKTLIFEPLDVDNQENYQFVASYLDEHPTVDSIIAISTSTVNLAMNMSLSRAGTIIPDRNGSYWIGAFDLSPQIAQSIKDGIIAATISQTPYLQGAIPVLELYLQISAKQKLSQDMLWTGPYLLNSTNIDLEFDLDISSSFINFIQQKKTAVFLNEDAALGSIRWTEGLGGLVEAARMFGWDTQSVASIGELESVHMQLLADNDTTVTTAPTQKYGPYKGAQGVIMSLEDKALFVEILNNTVIGPRMPILGMGSVNNWTSIPERVVILGPDDSRIGSTFATKILSSGFGVPLCLVEENGPWWQVERCTNLHTFLTRIYGTAKVGHLEDMMLAIPSNTMGLNDIGSDSRNDNEAALAIPTPANNPILRAFSAESTLAFDSILCTSLSLYTVVDHLYPYLKKTRDYTASMDSPSSSSNITSEKIPSGLAKSTSDPTSPGVFVIGMSPRALSSMSHDLQVTGIFDTLEFSQGFHTILSLSLRTMFPSRTGIFNQFYRSGPVSVNHACEPGSYFSSDRGGMDDVESLSNVAAAYSTSSPFTDASMPNYNTMLCVDPRGHIKMQSMCTRCSSGKYTNQTDMLECTSCPPGFGTDGVGQVQCLVCTGSICKPTSEMSVSAILIAVLIPLAVVVSAITATYLFWNRRKKSINAKKLNDDSWQLDLLKLIISDDGSEPNPSYGESRMSGPGGGGSANSIIPTRITVSSSPTSCATKQRPRSSPSVMSAAVAGATARQSFDRAVDNTQLPLPSQSRASRRFSDHLSSSSTRSTNSGNTKGVHQALSAGEISLVLEDGAAMVGTWRSMPVYIKKVGSRKINVNCDLRMEIVTMRELRHPKLVEFIGVCLAQPHICIVTGKCHSQFFSYGICMEYVHKGTLASVLANMDHKLTWLFKFSFMQDLCRGMEFLHMSKIGFHGRLTSMNCVISSRWELKIAEYGLDGLYKSQKKTIIQSPSHPPINQPTNQRNHARVWPAELGSLPPSDHQTSRQYPHQQQHSHHCDRQPVYDSRQRSRNSRELPEAIVIEPKHGHENALHEDIKMATSADVPMIASIRHRHNNGSLCSAHTPSQTVSNSGGISDMSNHSRIDSATDMKSLLWVAPECLQSNKNGEYDVIGTQKGDLYSIGIIFNEILTRRPPYHDFSDYPSVLQMVQEEDFRPTLMDSDDSSISPEDRENIEQLNQLIRLSLSKEPSKRPSFSAMNTRINDINPHQSSDFICSMAAMLEKYGNDMEELVRDRTRNLQMRTVELEEERARTHRLLVDLQRAKEGAEAAATAKSNFLANMSHEIRTPMNAVIGMSRILLDSKLNPELAECAETIESSGNQLMTVIDDILDFSKIESGNLKLERRLLDLSFVMESAVNLISSQATAKNLGLVYDIERNCPVEIMGSIHVSVGVESLPEVKFEEENEQDSPGRDSNRLMPPNSFKKLPSANEGSSSPLSRSSTVHKSIRASKDDLASSTSRSSHQMTSPTSTKSADTQNTKTNNSTGVGSNTLLTGSTDMGRTGSGSIAVPQTKPVKLLFAVKDSGVGIPSDRFDKLFTSFSQVDESTTREYGGTGLGLAISKRLCEMMGGSMWVDSVPNMGSTFYFSIVLDSPLGCQTYEEQFELAKLKDKKVVIVDDSEMGRDAWRKRTEAWNMGQVKILSSSEAVPYLQCGVKSDSENHQRLQDKVDALILETDLNSSVSSTPEGFLNNVRAAVTPKEAEYPMASEQYDRASYAIPVIIFKNMRDIRTPVSNSTSYHGHARRDASRWSGERISNSDMWDEGSIGTRSTTAQRQGTQEQMPLAHRPIYYHRPLSSTSSLALDKGATSASSAENHVAGTRGTYSSGRGQLLTPYTQATLYEQNISSMDHLSTTTPSPEPSLKTGYFSNGSDNESTTASQPLPASQSGGGPFATPVYFTKPIRHSKILQLLAEEPVEIEEEMDVKDTVEVEELLPVEGSASPRMWPTPVANTVQQISPPPPPPAIMTLLPAAPVDDIPTRVATVTEGDVPSSSTVKNAVLVPLDLSLPSIPQCIPTATTTPLYLSTRSRAATSESTAEVMMSPEALSPPVQDRKDITATPRTPANRRRPNQHSLGSVTPKRRQSSAAGTPASPSGGYASPASAAVAAATSSIAKKMADMRVLVVDDNPVNLMVVTKMLSRLGIEPDMANNGLEAVELIEKKMALLKLQESEQRDRTMVPLCQAPSSDSEGGGNQSDSSNGVDSGVGVSDGEGAHGRDDGNSNAMSAPLSAPTDVMINLDIEQQQQPTTGTESSSTSKDAQAKKDTSTSVSKKHATVPYDLILLDVWMPKMNGLDASAYIRKNLSGGTADRPYIIAMTACVMPGDRDKCIAAGMNDYISKPLGKEALEQCLRLFTSRHGRQYSLQ</sequence>
<evidence type="ECO:0000313" key="15">
    <source>
        <dbReference type="EMBL" id="KAG0251227.1"/>
    </source>
</evidence>
<evidence type="ECO:0000259" key="12">
    <source>
        <dbReference type="PROSITE" id="PS50011"/>
    </source>
</evidence>
<dbReference type="Gene3D" id="1.10.287.130">
    <property type="match status" value="1"/>
</dbReference>
<dbReference type="InterPro" id="IPR036890">
    <property type="entry name" value="HATPase_C_sf"/>
</dbReference>
<evidence type="ECO:0000259" key="14">
    <source>
        <dbReference type="PROSITE" id="PS50110"/>
    </source>
</evidence>
<dbReference type="PROSITE" id="PS50110">
    <property type="entry name" value="RESPONSE_REGULATORY"/>
    <property type="match status" value="1"/>
</dbReference>
<reference evidence="15" key="1">
    <citation type="journal article" date="2020" name="Fungal Divers.">
        <title>Resolving the Mortierellaceae phylogeny through synthesis of multi-gene phylogenetics and phylogenomics.</title>
        <authorList>
            <person name="Vandepol N."/>
            <person name="Liber J."/>
            <person name="Desiro A."/>
            <person name="Na H."/>
            <person name="Kennedy M."/>
            <person name="Barry K."/>
            <person name="Grigoriev I.V."/>
            <person name="Miller A.N."/>
            <person name="O'Donnell K."/>
            <person name="Stajich J.E."/>
            <person name="Bonito G."/>
        </authorList>
    </citation>
    <scope>NUCLEOTIDE SEQUENCE</scope>
    <source>
        <strain evidence="15">KOD948</strain>
    </source>
</reference>
<evidence type="ECO:0000259" key="13">
    <source>
        <dbReference type="PROSITE" id="PS50109"/>
    </source>
</evidence>
<dbReference type="InterPro" id="IPR003661">
    <property type="entry name" value="HisK_dim/P_dom"/>
</dbReference>
<dbReference type="OrthoDB" id="60033at2759"/>
<dbReference type="PROSITE" id="PS50109">
    <property type="entry name" value="HIS_KIN"/>
    <property type="match status" value="1"/>
</dbReference>
<protein>
    <recommendedName>
        <fullName evidence="2">histidine kinase</fullName>
        <ecNumber evidence="2">2.7.13.3</ecNumber>
    </recommendedName>
</protein>
<feature type="compositionally biased region" description="Polar residues" evidence="10">
    <location>
        <begin position="1992"/>
        <end position="2006"/>
    </location>
</feature>
<evidence type="ECO:0000256" key="6">
    <source>
        <dbReference type="ARBA" id="ARBA00022777"/>
    </source>
</evidence>
<dbReference type="EC" id="2.7.13.3" evidence="2"/>
<feature type="compositionally biased region" description="Polar residues" evidence="10">
    <location>
        <begin position="2468"/>
        <end position="2483"/>
    </location>
</feature>
<feature type="region of interest" description="Disordered" evidence="10">
    <location>
        <begin position="639"/>
        <end position="665"/>
    </location>
</feature>
<comment type="catalytic activity">
    <reaction evidence="1">
        <text>ATP + protein L-histidine = ADP + protein N-phospho-L-histidine.</text>
        <dbReference type="EC" id="2.7.13.3"/>
    </reaction>
</comment>
<dbReference type="InterPro" id="IPR011006">
    <property type="entry name" value="CheY-like_superfamily"/>
</dbReference>
<dbReference type="Gene3D" id="3.40.50.2300">
    <property type="match status" value="4"/>
</dbReference>
<dbReference type="SUPFAM" id="SSF56112">
    <property type="entry name" value="Protein kinase-like (PK-like)"/>
    <property type="match status" value="1"/>
</dbReference>
<dbReference type="InterPro" id="IPR011009">
    <property type="entry name" value="Kinase-like_dom_sf"/>
</dbReference>
<evidence type="ECO:0000313" key="16">
    <source>
        <dbReference type="Proteomes" id="UP000726737"/>
    </source>
</evidence>
<feature type="compositionally biased region" description="Low complexity" evidence="10">
    <location>
        <begin position="2419"/>
        <end position="2435"/>
    </location>
</feature>
<keyword evidence="16" id="KW-1185">Reference proteome</keyword>
<dbReference type="CDD" id="cd17546">
    <property type="entry name" value="REC_hyHK_CKI1_RcsC-like"/>
    <property type="match status" value="1"/>
</dbReference>
<keyword evidence="4" id="KW-0808">Transferase</keyword>
<dbReference type="PRINTS" id="PR00344">
    <property type="entry name" value="BCTRLSENSOR"/>
</dbReference>
<feature type="region of interest" description="Disordered" evidence="10">
    <location>
        <begin position="2395"/>
        <end position="2453"/>
    </location>
</feature>
<dbReference type="Pfam" id="PF02518">
    <property type="entry name" value="HATPase_c"/>
    <property type="match status" value="1"/>
</dbReference>
<dbReference type="CDD" id="cd00082">
    <property type="entry name" value="HisKA"/>
    <property type="match status" value="1"/>
</dbReference>
<dbReference type="SMART" id="SM00448">
    <property type="entry name" value="REC"/>
    <property type="match status" value="1"/>
</dbReference>
<feature type="region of interest" description="Disordered" evidence="10">
    <location>
        <begin position="2468"/>
        <end position="2495"/>
    </location>
</feature>
<evidence type="ECO:0000256" key="8">
    <source>
        <dbReference type="ARBA" id="ARBA00023012"/>
    </source>
</evidence>
<feature type="region of interest" description="Disordered" evidence="10">
    <location>
        <begin position="1959"/>
        <end position="2006"/>
    </location>
</feature>
<evidence type="ECO:0000256" key="2">
    <source>
        <dbReference type="ARBA" id="ARBA00012438"/>
    </source>
</evidence>
<dbReference type="Pfam" id="PF00072">
    <property type="entry name" value="Response_reg"/>
    <property type="match status" value="1"/>
</dbReference>
<evidence type="ECO:0000256" key="7">
    <source>
        <dbReference type="ARBA" id="ARBA00022840"/>
    </source>
</evidence>
<feature type="region of interest" description="Disordered" evidence="10">
    <location>
        <begin position="2259"/>
        <end position="2324"/>
    </location>
</feature>
<feature type="compositionally biased region" description="Polar residues" evidence="10">
    <location>
        <begin position="2091"/>
        <end position="2111"/>
    </location>
</feature>
<feature type="region of interest" description="Disordered" evidence="10">
    <location>
        <begin position="1626"/>
        <end position="1733"/>
    </location>
</feature>
<feature type="compositionally biased region" description="Polar residues" evidence="10">
    <location>
        <begin position="1694"/>
        <end position="1725"/>
    </location>
</feature>
<feature type="compositionally biased region" description="Polar residues" evidence="10">
    <location>
        <begin position="928"/>
        <end position="949"/>
    </location>
</feature>
<feature type="compositionally biased region" description="Basic and acidic residues" evidence="10">
    <location>
        <begin position="1222"/>
        <end position="1241"/>
    </location>
</feature>
<keyword evidence="11" id="KW-0472">Membrane</keyword>
<dbReference type="InterPro" id="IPR005467">
    <property type="entry name" value="His_kinase_dom"/>
</dbReference>
<evidence type="ECO:0000256" key="3">
    <source>
        <dbReference type="ARBA" id="ARBA00022553"/>
    </source>
</evidence>
<dbReference type="SUPFAM" id="SSF53822">
    <property type="entry name" value="Periplasmic binding protein-like I"/>
    <property type="match status" value="1"/>
</dbReference>
<dbReference type="InterPro" id="IPR036097">
    <property type="entry name" value="HisK_dim/P_sf"/>
</dbReference>
<feature type="compositionally biased region" description="Polar residues" evidence="10">
    <location>
        <begin position="968"/>
        <end position="979"/>
    </location>
</feature>
<proteinExistence type="predicted"/>
<dbReference type="EMBL" id="JAAAJA010000609">
    <property type="protein sequence ID" value="KAG0251227.1"/>
    <property type="molecule type" value="Genomic_DNA"/>
</dbReference>
<dbReference type="InterPro" id="IPR001789">
    <property type="entry name" value="Sig_transdc_resp-reg_receiver"/>
</dbReference>
<dbReference type="Pfam" id="PF00512">
    <property type="entry name" value="HisKA"/>
    <property type="match status" value="1"/>
</dbReference>
<keyword evidence="5" id="KW-0547">Nucleotide-binding</keyword>
<dbReference type="CDD" id="cd16922">
    <property type="entry name" value="HATPase_EvgS-ArcB-TorS-like"/>
    <property type="match status" value="1"/>
</dbReference>
<feature type="domain" description="Histidine kinase" evidence="13">
    <location>
        <begin position="1506"/>
        <end position="1818"/>
    </location>
</feature>
<dbReference type="SUPFAM" id="SSF55874">
    <property type="entry name" value="ATPase domain of HSP90 chaperone/DNA topoisomerase II/histidine kinase"/>
    <property type="match status" value="1"/>
</dbReference>
<evidence type="ECO:0000256" key="4">
    <source>
        <dbReference type="ARBA" id="ARBA00022679"/>
    </source>
</evidence>
<evidence type="ECO:0000256" key="10">
    <source>
        <dbReference type="SAM" id="MobiDB-lite"/>
    </source>
</evidence>
<evidence type="ECO:0000256" key="1">
    <source>
        <dbReference type="ARBA" id="ARBA00000085"/>
    </source>
</evidence>
<dbReference type="SMART" id="SM00388">
    <property type="entry name" value="HisKA"/>
    <property type="match status" value="1"/>
</dbReference>
<keyword evidence="11" id="KW-1133">Transmembrane helix</keyword>
<dbReference type="PROSITE" id="PS50011">
    <property type="entry name" value="PROTEIN_KINASE_DOM"/>
    <property type="match status" value="1"/>
</dbReference>
<evidence type="ECO:0000256" key="5">
    <source>
        <dbReference type="ARBA" id="ARBA00022741"/>
    </source>
</evidence>
<keyword evidence="6" id="KW-0418">Kinase</keyword>
<accession>A0A9P6PSK6</accession>
<feature type="compositionally biased region" description="Low complexity" evidence="10">
    <location>
        <begin position="2309"/>
        <end position="2324"/>
    </location>
</feature>
<dbReference type="PANTHER" id="PTHR45339">
    <property type="entry name" value="HYBRID SIGNAL TRANSDUCTION HISTIDINE KINASE J"/>
    <property type="match status" value="1"/>
</dbReference>
<dbReference type="Pfam" id="PF13407">
    <property type="entry name" value="Peripla_BP_4"/>
    <property type="match status" value="1"/>
</dbReference>
<name>A0A9P6PSK6_9FUNG</name>
<dbReference type="Gene3D" id="2.10.50.10">
    <property type="entry name" value="Tumor Necrosis Factor Receptor, subunit A, domain 2"/>
    <property type="match status" value="1"/>
</dbReference>
<keyword evidence="7" id="KW-0067">ATP-binding</keyword>
<dbReference type="InterPro" id="IPR001245">
    <property type="entry name" value="Ser-Thr/Tyr_kinase_cat_dom"/>
</dbReference>
<comment type="caution">
    <text evidence="15">The sequence shown here is derived from an EMBL/GenBank/DDBJ whole genome shotgun (WGS) entry which is preliminary data.</text>
</comment>
<evidence type="ECO:0000256" key="11">
    <source>
        <dbReference type="SAM" id="Phobius"/>
    </source>
</evidence>
<organism evidence="15 16">
    <name type="scientific">Mortierella polycephala</name>
    <dbReference type="NCBI Taxonomy" id="41804"/>
    <lineage>
        <taxon>Eukaryota</taxon>
        <taxon>Fungi</taxon>
        <taxon>Fungi incertae sedis</taxon>
        <taxon>Mucoromycota</taxon>
        <taxon>Mortierellomycotina</taxon>
        <taxon>Mortierellomycetes</taxon>
        <taxon>Mortierellales</taxon>
        <taxon>Mortierellaceae</taxon>
        <taxon>Mortierella</taxon>
    </lineage>
</organism>
<dbReference type="SMART" id="SM00387">
    <property type="entry name" value="HATPase_c"/>
    <property type="match status" value="1"/>
</dbReference>
<feature type="compositionally biased region" description="Low complexity" evidence="10">
    <location>
        <begin position="987"/>
        <end position="1001"/>
    </location>
</feature>
<dbReference type="SMART" id="SM01411">
    <property type="entry name" value="Ephrin_rec_like"/>
    <property type="match status" value="1"/>
</dbReference>
<gene>
    <name evidence="15" type="ORF">BG011_007756</name>
</gene>
<dbReference type="InterPro" id="IPR000719">
    <property type="entry name" value="Prot_kinase_dom"/>
</dbReference>